<feature type="domain" description="J" evidence="3">
    <location>
        <begin position="5"/>
        <end position="66"/>
    </location>
</feature>
<dbReference type="EMBL" id="UINC01154491">
    <property type="protein sequence ID" value="SVD49811.1"/>
    <property type="molecule type" value="Genomic_DNA"/>
</dbReference>
<feature type="non-terminal residue" evidence="4">
    <location>
        <position position="1"/>
    </location>
</feature>
<dbReference type="InterPro" id="IPR001623">
    <property type="entry name" value="DnaJ_domain"/>
</dbReference>
<dbReference type="InterPro" id="IPR036869">
    <property type="entry name" value="J_dom_sf"/>
</dbReference>
<evidence type="ECO:0000256" key="1">
    <source>
        <dbReference type="SAM" id="MobiDB-lite"/>
    </source>
</evidence>
<evidence type="ECO:0000313" key="4">
    <source>
        <dbReference type="EMBL" id="SVD49811.1"/>
    </source>
</evidence>
<dbReference type="SMART" id="SM00271">
    <property type="entry name" value="DnaJ"/>
    <property type="match status" value="1"/>
</dbReference>
<evidence type="ECO:0000256" key="2">
    <source>
        <dbReference type="SAM" id="Phobius"/>
    </source>
</evidence>
<keyword evidence="2" id="KW-0812">Transmembrane</keyword>
<evidence type="ECO:0000259" key="3">
    <source>
        <dbReference type="SMART" id="SM00271"/>
    </source>
</evidence>
<dbReference type="InterPro" id="IPR050817">
    <property type="entry name" value="DjlA_DnaK_co-chaperone"/>
</dbReference>
<organism evidence="4">
    <name type="scientific">marine metagenome</name>
    <dbReference type="NCBI Taxonomy" id="408172"/>
    <lineage>
        <taxon>unclassified sequences</taxon>
        <taxon>metagenomes</taxon>
        <taxon>ecological metagenomes</taxon>
    </lineage>
</organism>
<proteinExistence type="predicted"/>
<gene>
    <name evidence="4" type="ORF">METZ01_LOCUS402665</name>
</gene>
<dbReference type="PRINTS" id="PR00625">
    <property type="entry name" value="JDOMAIN"/>
</dbReference>
<feature type="transmembrane region" description="Helical" evidence="2">
    <location>
        <begin position="112"/>
        <end position="132"/>
    </location>
</feature>
<dbReference type="SUPFAM" id="SSF46565">
    <property type="entry name" value="Chaperone J-domain"/>
    <property type="match status" value="1"/>
</dbReference>
<name>A0A382VV74_9ZZZZ</name>
<dbReference type="Gene3D" id="1.10.287.110">
    <property type="entry name" value="DnaJ domain"/>
    <property type="match status" value="1"/>
</dbReference>
<reference evidence="4" key="1">
    <citation type="submission" date="2018-05" db="EMBL/GenBank/DDBJ databases">
        <authorList>
            <person name="Lanie J.A."/>
            <person name="Ng W.-L."/>
            <person name="Kazmierczak K.M."/>
            <person name="Andrzejewski T.M."/>
            <person name="Davidsen T.M."/>
            <person name="Wayne K.J."/>
            <person name="Tettelin H."/>
            <person name="Glass J.I."/>
            <person name="Rusch D."/>
            <person name="Podicherti R."/>
            <person name="Tsui H.-C.T."/>
            <person name="Winkler M.E."/>
        </authorList>
    </citation>
    <scope>NUCLEOTIDE SEQUENCE</scope>
</reference>
<sequence length="202" mass="21252">VTGPIDHYRTLGVPASASSDELRDAYRALARRLHPDRVADPSARRGADDRMAKVNEAWRVLGDPDLRAAYDRSRQPPVAPSAPPVDDREYGRRGDSFDDVAVSNSAGCALRVVPAAVILAVLLGILIATALLGPEGEVPARMEAGRCVELATTVEVVPCTAQTPVIVLRSVAGMTCPTASVAVMLPSRTEQVCVAPPGTPVP</sequence>
<accession>A0A382VV74</accession>
<keyword evidence="2" id="KW-0472">Membrane</keyword>
<keyword evidence="2" id="KW-1133">Transmembrane helix</keyword>
<protein>
    <recommendedName>
        <fullName evidence="3">J domain-containing protein</fullName>
    </recommendedName>
</protein>
<dbReference type="AlphaFoldDB" id="A0A382VV74"/>
<dbReference type="CDD" id="cd06257">
    <property type="entry name" value="DnaJ"/>
    <property type="match status" value="1"/>
</dbReference>
<dbReference type="Pfam" id="PF00226">
    <property type="entry name" value="DnaJ"/>
    <property type="match status" value="1"/>
</dbReference>
<dbReference type="PANTHER" id="PTHR24074">
    <property type="entry name" value="CO-CHAPERONE PROTEIN DJLA"/>
    <property type="match status" value="1"/>
</dbReference>
<feature type="region of interest" description="Disordered" evidence="1">
    <location>
        <begin position="69"/>
        <end position="93"/>
    </location>
</feature>